<keyword evidence="6" id="KW-1003">Cell membrane</keyword>
<comment type="similarity">
    <text evidence="5 6">Belongs to the anion channel-forming bestrophin (TC 1.A.46) family. Calcium-sensitive chloride channel subfamily.</text>
</comment>
<keyword evidence="8" id="KW-1185">Reference proteome</keyword>
<feature type="transmembrane region" description="Helical" evidence="6">
    <location>
        <begin position="94"/>
        <end position="113"/>
    </location>
</feature>
<feature type="transmembrane region" description="Helical" evidence="6">
    <location>
        <begin position="293"/>
        <end position="310"/>
    </location>
</feature>
<dbReference type="Pfam" id="PF01062">
    <property type="entry name" value="Bestrophin"/>
    <property type="match status" value="1"/>
</dbReference>
<feature type="transmembrane region" description="Helical" evidence="6">
    <location>
        <begin position="56"/>
        <end position="73"/>
    </location>
</feature>
<dbReference type="GO" id="GO:0034707">
    <property type="term" value="C:chloride channel complex"/>
    <property type="evidence" value="ECO:0007669"/>
    <property type="project" value="UniProtKB-KW"/>
</dbReference>
<evidence type="ECO:0000256" key="1">
    <source>
        <dbReference type="ARBA" id="ARBA00004370"/>
    </source>
</evidence>
<dbReference type="PANTHER" id="PTHR10736">
    <property type="entry name" value="BESTROPHIN"/>
    <property type="match status" value="1"/>
</dbReference>
<dbReference type="GO" id="GO:0005254">
    <property type="term" value="F:chloride channel activity"/>
    <property type="evidence" value="ECO:0007669"/>
    <property type="project" value="UniProtKB-KW"/>
</dbReference>
<keyword evidence="6" id="KW-0407">Ion channel</keyword>
<evidence type="ECO:0000313" key="8">
    <source>
        <dbReference type="Proteomes" id="UP000789390"/>
    </source>
</evidence>
<dbReference type="Proteomes" id="UP000789390">
    <property type="component" value="Unassembled WGS sequence"/>
</dbReference>
<organism evidence="7 8">
    <name type="scientific">Daphnia galeata</name>
    <dbReference type="NCBI Taxonomy" id="27404"/>
    <lineage>
        <taxon>Eukaryota</taxon>
        <taxon>Metazoa</taxon>
        <taxon>Ecdysozoa</taxon>
        <taxon>Arthropoda</taxon>
        <taxon>Crustacea</taxon>
        <taxon>Branchiopoda</taxon>
        <taxon>Diplostraca</taxon>
        <taxon>Cladocera</taxon>
        <taxon>Anomopoda</taxon>
        <taxon>Daphniidae</taxon>
        <taxon>Daphnia</taxon>
    </lineage>
</organism>
<evidence type="ECO:0000256" key="5">
    <source>
        <dbReference type="ARBA" id="ARBA00034769"/>
    </source>
</evidence>
<proteinExistence type="inferred from homology"/>
<keyword evidence="6" id="KW-0813">Transport</keyword>
<evidence type="ECO:0000313" key="7">
    <source>
        <dbReference type="EMBL" id="CAH0100846.1"/>
    </source>
</evidence>
<evidence type="ECO:0000256" key="3">
    <source>
        <dbReference type="ARBA" id="ARBA00022989"/>
    </source>
</evidence>
<comment type="subcellular location">
    <subcellularLocation>
        <location evidence="6">Cell membrane</location>
        <topology evidence="6">Multi-pass membrane protein</topology>
    </subcellularLocation>
    <subcellularLocation>
        <location evidence="1">Membrane</location>
    </subcellularLocation>
</comment>
<dbReference type="PANTHER" id="PTHR10736:SF0">
    <property type="entry name" value="BESTROPHIN HOMOLOG"/>
    <property type="match status" value="1"/>
</dbReference>
<sequence length="364" mass="41017">MLKHPSKNVKVNLGIEMDESIQVDGVSATATKFGESFRGIFRWQQSFFKLVWKQAIIYYLIYVSITLFYAFALDTGGQANFDAVASYLARYTSSLPVVLLLGFFTSTALNRWFNIMSSMPGTNRAITLFVVSLKDDAADGRARVDLYIRYVLLLWLLTFRIVCQPLRKRYPNLMAIQNAGFLSEQERIILEMHKKQPGGTSKTCPLVVYDWLNALLRDTCQKGYFLVTNDFGRNIDAIQALKKGGGSIIKFATKNIPVALIQAVTIAIYCYGLVSILSHQIAEKHYLTSVMSGYFPLPYALPFFFYYAWLKVGRIATDPFGSDEDDINMLNVLDGHINGARRLRNSYGAKIPIPEDSPLLLSQA</sequence>
<comment type="function">
    <text evidence="6">Forms chloride channels.</text>
</comment>
<dbReference type="EMBL" id="CAKKLH010000046">
    <property type="protein sequence ID" value="CAH0100846.1"/>
    <property type="molecule type" value="Genomic_DNA"/>
</dbReference>
<comment type="caution">
    <text evidence="7">The sequence shown here is derived from an EMBL/GenBank/DDBJ whole genome shotgun (WGS) entry which is preliminary data.</text>
</comment>
<feature type="transmembrane region" description="Helical" evidence="6">
    <location>
        <begin position="258"/>
        <end position="281"/>
    </location>
</feature>
<evidence type="ECO:0000256" key="2">
    <source>
        <dbReference type="ARBA" id="ARBA00022692"/>
    </source>
</evidence>
<evidence type="ECO:0000256" key="4">
    <source>
        <dbReference type="ARBA" id="ARBA00023136"/>
    </source>
</evidence>
<name>A0A8J2RJ81_9CRUS</name>
<dbReference type="InterPro" id="IPR021134">
    <property type="entry name" value="Bestrophin-like"/>
</dbReference>
<dbReference type="InterPro" id="IPR000615">
    <property type="entry name" value="Bestrophin"/>
</dbReference>
<dbReference type="GO" id="GO:0005886">
    <property type="term" value="C:plasma membrane"/>
    <property type="evidence" value="ECO:0007669"/>
    <property type="project" value="UniProtKB-SubCell"/>
</dbReference>
<keyword evidence="6" id="KW-0406">Ion transport</keyword>
<keyword evidence="6" id="KW-0869">Chloride channel</keyword>
<evidence type="ECO:0000256" key="6">
    <source>
        <dbReference type="RuleBase" id="RU363126"/>
    </source>
</evidence>
<keyword evidence="4 6" id="KW-0472">Membrane</keyword>
<accession>A0A8J2RJ81</accession>
<dbReference type="AlphaFoldDB" id="A0A8J2RJ81"/>
<keyword evidence="2 6" id="KW-0812">Transmembrane</keyword>
<gene>
    <name evidence="7" type="ORF">DGAL_LOCUS3134</name>
</gene>
<reference evidence="7" key="1">
    <citation type="submission" date="2021-11" db="EMBL/GenBank/DDBJ databases">
        <authorList>
            <person name="Schell T."/>
        </authorList>
    </citation>
    <scope>NUCLEOTIDE SEQUENCE</scope>
    <source>
        <strain evidence="7">M5</strain>
    </source>
</reference>
<protein>
    <recommendedName>
        <fullName evidence="6">Bestrophin homolog</fullName>
    </recommendedName>
</protein>
<dbReference type="OrthoDB" id="6338630at2759"/>
<keyword evidence="3 6" id="KW-1133">Transmembrane helix</keyword>
<keyword evidence="6" id="KW-0868">Chloride</keyword>